<sequence length="147" mass="16755">MSAYSDARDAVLEFLNDRPREWFTVAEICDTLGLPRGSQVRGPYSEAVKALLVSRLLLRQGEGLKRKVRLNPAGDDRGMRRQARRIQQLAEYAERRSARERVKQQAAALQAANVRPRTVDEFVQAGGRIERLPGVERYIPDLRRGVR</sequence>
<dbReference type="Proteomes" id="UP000623958">
    <property type="component" value="Unassembled WGS sequence"/>
</dbReference>
<reference evidence="1" key="1">
    <citation type="journal article" date="2014" name="Int. J. Syst. Evol. Microbiol.">
        <title>Complete genome sequence of Corynebacterium casei LMG S-19264T (=DSM 44701T), isolated from a smear-ripened cheese.</title>
        <authorList>
            <consortium name="US DOE Joint Genome Institute (JGI-PGF)"/>
            <person name="Walter F."/>
            <person name="Albersmeier A."/>
            <person name="Kalinowski J."/>
            <person name="Ruckert C."/>
        </authorList>
    </citation>
    <scope>NUCLEOTIDE SEQUENCE</scope>
    <source>
        <strain evidence="1">JCM 13306</strain>
    </source>
</reference>
<name>A0A919F7G2_9XANT</name>
<protein>
    <submittedName>
        <fullName evidence="1">Uncharacterized protein</fullName>
    </submittedName>
</protein>
<dbReference type="EMBL" id="BNBA01000010">
    <property type="protein sequence ID" value="GHH52451.1"/>
    <property type="molecule type" value="Genomic_DNA"/>
</dbReference>
<proteinExistence type="predicted"/>
<reference evidence="1" key="2">
    <citation type="submission" date="2020-09" db="EMBL/GenBank/DDBJ databases">
        <authorList>
            <person name="Sun Q."/>
            <person name="Ohkuma M."/>
        </authorList>
    </citation>
    <scope>NUCLEOTIDE SEQUENCE</scope>
    <source>
        <strain evidence="1">JCM 13306</strain>
    </source>
</reference>
<organism evidence="1 2">
    <name type="scientific">Xanthomonas boreopolis</name>
    <dbReference type="NCBI Taxonomy" id="86183"/>
    <lineage>
        <taxon>Bacteria</taxon>
        <taxon>Pseudomonadati</taxon>
        <taxon>Pseudomonadota</taxon>
        <taxon>Gammaproteobacteria</taxon>
        <taxon>Lysobacterales</taxon>
        <taxon>Lysobacteraceae</taxon>
        <taxon>Xanthomonas</taxon>
    </lineage>
</organism>
<dbReference type="AlphaFoldDB" id="A0A919F7G2"/>
<keyword evidence="2" id="KW-1185">Reference proteome</keyword>
<comment type="caution">
    <text evidence="1">The sequence shown here is derived from an EMBL/GenBank/DDBJ whole genome shotgun (WGS) entry which is preliminary data.</text>
</comment>
<accession>A0A919F7G2</accession>
<evidence type="ECO:0000313" key="2">
    <source>
        <dbReference type="Proteomes" id="UP000623958"/>
    </source>
</evidence>
<dbReference type="RefSeq" id="WP_434029065.1">
    <property type="nucleotide sequence ID" value="NZ_BNBA01000010.1"/>
</dbReference>
<evidence type="ECO:0000313" key="1">
    <source>
        <dbReference type="EMBL" id="GHH52451.1"/>
    </source>
</evidence>
<gene>
    <name evidence="1" type="ORF">GCM10009090_16370</name>
</gene>